<dbReference type="AlphaFoldDB" id="A0AAE3DDJ6"/>
<keyword evidence="1" id="KW-0472">Membrane</keyword>
<dbReference type="Pfam" id="PF18975">
    <property type="entry name" value="DUF5711"/>
    <property type="match status" value="1"/>
</dbReference>
<protein>
    <submittedName>
        <fullName evidence="2">DUF5711 family protein</fullName>
    </submittedName>
</protein>
<organism evidence="2 3">
    <name type="scientific">Hominiventricola filiformis</name>
    <dbReference type="NCBI Taxonomy" id="2885352"/>
    <lineage>
        <taxon>Bacteria</taxon>
        <taxon>Bacillati</taxon>
        <taxon>Bacillota</taxon>
        <taxon>Clostridia</taxon>
        <taxon>Lachnospirales</taxon>
        <taxon>Lachnospiraceae</taxon>
        <taxon>Hominiventricola</taxon>
    </lineage>
</organism>
<evidence type="ECO:0000313" key="3">
    <source>
        <dbReference type="Proteomes" id="UP001198220"/>
    </source>
</evidence>
<keyword evidence="1" id="KW-1133">Transmembrane helix</keyword>
<evidence type="ECO:0000256" key="1">
    <source>
        <dbReference type="SAM" id="Phobius"/>
    </source>
</evidence>
<gene>
    <name evidence="2" type="ORF">LKD36_14335</name>
</gene>
<dbReference type="EMBL" id="JAJEPS010000019">
    <property type="protein sequence ID" value="MCC2127339.1"/>
    <property type="molecule type" value="Genomic_DNA"/>
</dbReference>
<sequence length="443" mass="49844">MGQTQWSGKSVMPTDWKTETKFMRDKPLYFLDRRWYTTGNNGFRREKKTMAIQLLKKNSAVDGDMDEYRKNLRGHRLRITGLWAGVFAIIVIGALGIRSYLTHRVFSGYEVVLSYERSDTMNTQYAEFQNYVLKYGSDGISCVDNQNKTVWSQTYNMQNPIVSVRGKSVAIAEKNGTEAMVFDSTGLQGKIQTSLPIRNIEVSSQGVLAVLVDDDNVTRLYVYDKSGEQLVEAKFELQDTGYPMGMSLSSDATKLAVSFLQVNDGSVNSCLAFYNFGSVGENVSDNLVASEIISGEIIPSVRYLDSTHCYAVGTGGILLYNGTQIPEKIAEIPTEQEIESVFWSDNALGIVVEGTEKAHELRVYDNKGNTEYTLEFDLDYSMLKFSGENLLIYNDFDCMMVNRSGNVFFEGTFDESISNIYSISGNIRYMVMHASRTDQIHLK</sequence>
<keyword evidence="1" id="KW-0812">Transmembrane</keyword>
<comment type="caution">
    <text evidence="2">The sequence shown here is derived from an EMBL/GenBank/DDBJ whole genome shotgun (WGS) entry which is preliminary data.</text>
</comment>
<keyword evidence="3" id="KW-1185">Reference proteome</keyword>
<proteinExistence type="predicted"/>
<reference evidence="2 3" key="1">
    <citation type="submission" date="2021-10" db="EMBL/GenBank/DDBJ databases">
        <title>Anaerobic single-cell dispensing facilitates the cultivation of human gut bacteria.</title>
        <authorList>
            <person name="Afrizal A."/>
        </authorList>
    </citation>
    <scope>NUCLEOTIDE SEQUENCE [LARGE SCALE GENOMIC DNA]</scope>
    <source>
        <strain evidence="2 3">CLA-AA-H276</strain>
    </source>
</reference>
<name>A0AAE3DDJ6_9FIRM</name>
<accession>A0AAE3DDJ6</accession>
<dbReference type="RefSeq" id="WP_308460018.1">
    <property type="nucleotide sequence ID" value="NZ_JAJEPS010000019.1"/>
</dbReference>
<feature type="transmembrane region" description="Helical" evidence="1">
    <location>
        <begin position="79"/>
        <end position="101"/>
    </location>
</feature>
<evidence type="ECO:0000313" key="2">
    <source>
        <dbReference type="EMBL" id="MCC2127339.1"/>
    </source>
</evidence>
<dbReference type="SUPFAM" id="SSF69322">
    <property type="entry name" value="Tricorn protease domain 2"/>
    <property type="match status" value="1"/>
</dbReference>
<dbReference type="Proteomes" id="UP001198220">
    <property type="component" value="Unassembled WGS sequence"/>
</dbReference>
<dbReference type="InterPro" id="IPR043765">
    <property type="entry name" value="DUF5711"/>
</dbReference>